<dbReference type="CDD" id="cd02009">
    <property type="entry name" value="TPP_SHCHC_synthase"/>
    <property type="match status" value="1"/>
</dbReference>
<dbReference type="Pfam" id="PF16582">
    <property type="entry name" value="TPP_enzyme_M_2"/>
    <property type="match status" value="1"/>
</dbReference>
<evidence type="ECO:0000256" key="3">
    <source>
        <dbReference type="ARBA" id="ARBA00022842"/>
    </source>
</evidence>
<accession>A0ABV9K8L5</accession>
<comment type="pathway">
    <text evidence="6">Quinol/quinone metabolism; menaquinone biosynthesis.</text>
</comment>
<keyword evidence="6" id="KW-0474">Menaquinone biosynthesis</keyword>
<dbReference type="PANTHER" id="PTHR42916:SF1">
    <property type="entry name" value="PROTEIN PHYLLO, CHLOROPLASTIC"/>
    <property type="match status" value="1"/>
</dbReference>
<gene>
    <name evidence="6 9" type="primary">menD</name>
    <name evidence="9" type="ORF">ACFO3G_07000</name>
</gene>
<dbReference type="SUPFAM" id="SSF52518">
    <property type="entry name" value="Thiamin diphosphate-binding fold (THDP-binding)"/>
    <property type="match status" value="2"/>
</dbReference>
<protein>
    <recommendedName>
        <fullName evidence="6">2-succinyl-5-enolpyruvyl-6-hydroxy-3-cyclohexene-1-carboxylate synthase</fullName>
        <shortName evidence="6">SEPHCHC synthase</shortName>
        <ecNumber evidence="6">2.2.1.9</ecNumber>
    </recommendedName>
    <alternativeName>
        <fullName evidence="6">Menaquinone biosynthesis protein MenD</fullName>
    </alternativeName>
</protein>
<keyword evidence="3 6" id="KW-0460">Magnesium</keyword>
<dbReference type="Gene3D" id="3.40.50.970">
    <property type="match status" value="2"/>
</dbReference>
<evidence type="ECO:0000256" key="5">
    <source>
        <dbReference type="ARBA" id="ARBA00023211"/>
    </source>
</evidence>
<feature type="domain" description="Thiamine pyrophosphate enzyme N-terminal TPP-binding" evidence="7">
    <location>
        <begin position="9"/>
        <end position="112"/>
    </location>
</feature>
<dbReference type="InterPro" id="IPR004433">
    <property type="entry name" value="MenaQ_synth_MenD"/>
</dbReference>
<proteinExistence type="inferred from homology"/>
<comment type="caution">
    <text evidence="9">The sequence shown here is derived from an EMBL/GenBank/DDBJ whole genome shotgun (WGS) entry which is preliminary data.</text>
</comment>
<organism evidence="9 10">
    <name type="scientific">Falsiporphyromonas endometrii</name>
    <dbReference type="NCBI Taxonomy" id="1387297"/>
    <lineage>
        <taxon>Bacteria</taxon>
        <taxon>Pseudomonadati</taxon>
        <taxon>Bacteroidota</taxon>
        <taxon>Bacteroidia</taxon>
        <taxon>Bacteroidales</taxon>
        <taxon>Porphyromonadaceae</taxon>
        <taxon>Falsiporphyromonas</taxon>
    </lineage>
</organism>
<evidence type="ECO:0000313" key="10">
    <source>
        <dbReference type="Proteomes" id="UP001596020"/>
    </source>
</evidence>
<comment type="subunit">
    <text evidence="6">Homodimer.</text>
</comment>
<keyword evidence="4 6" id="KW-0786">Thiamine pyrophosphate</keyword>
<dbReference type="InterPro" id="IPR029061">
    <property type="entry name" value="THDP-binding"/>
</dbReference>
<dbReference type="Pfam" id="PF02776">
    <property type="entry name" value="TPP_enzyme_N"/>
    <property type="match status" value="1"/>
</dbReference>
<dbReference type="EC" id="2.2.1.9" evidence="6"/>
<evidence type="ECO:0000259" key="7">
    <source>
        <dbReference type="Pfam" id="PF02776"/>
    </source>
</evidence>
<dbReference type="GO" id="GO:0070204">
    <property type="term" value="F:2-succinyl-5-enolpyruvyl-6-hydroxy-3-cyclohexene-1-carboxylic-acid synthase activity"/>
    <property type="evidence" value="ECO:0007669"/>
    <property type="project" value="UniProtKB-EC"/>
</dbReference>
<keyword evidence="5 6" id="KW-0464">Manganese</keyword>
<evidence type="ECO:0000313" key="9">
    <source>
        <dbReference type="EMBL" id="MFC4666341.1"/>
    </source>
</evidence>
<dbReference type="Gene3D" id="3.40.50.1220">
    <property type="entry name" value="TPP-binding domain"/>
    <property type="match status" value="1"/>
</dbReference>
<comment type="function">
    <text evidence="6">Catalyzes the thiamine diphosphate-dependent decarboxylation of 2-oxoglutarate and the subsequent addition of the resulting succinic semialdehyde-thiamine pyrophosphate anion to isochorismate to yield 2-succinyl-5-enolpyruvyl-6-hydroxy-3-cyclohexene-1-carboxylate (SEPHCHC).</text>
</comment>
<comment type="similarity">
    <text evidence="6">Belongs to the TPP enzyme family. MenD subfamily.</text>
</comment>
<evidence type="ECO:0000256" key="2">
    <source>
        <dbReference type="ARBA" id="ARBA00022723"/>
    </source>
</evidence>
<keyword evidence="2 6" id="KW-0479">Metal-binding</keyword>
<dbReference type="PANTHER" id="PTHR42916">
    <property type="entry name" value="2-SUCCINYL-5-ENOLPYRUVYL-6-HYDROXY-3-CYCLOHEXENE-1-CARBOXYLATE SYNTHASE"/>
    <property type="match status" value="1"/>
</dbReference>
<name>A0ABV9K8L5_9PORP</name>
<dbReference type="HAMAP" id="MF_01659">
    <property type="entry name" value="MenD"/>
    <property type="match status" value="1"/>
</dbReference>
<keyword evidence="10" id="KW-1185">Reference proteome</keyword>
<dbReference type="InterPro" id="IPR012001">
    <property type="entry name" value="Thiamin_PyroP_enz_TPP-bd_dom"/>
</dbReference>
<dbReference type="NCBIfam" id="TIGR00173">
    <property type="entry name" value="menD"/>
    <property type="match status" value="1"/>
</dbReference>
<evidence type="ECO:0000256" key="1">
    <source>
        <dbReference type="ARBA" id="ARBA00022679"/>
    </source>
</evidence>
<dbReference type="InterPro" id="IPR032264">
    <property type="entry name" value="MenD_middle"/>
</dbReference>
<comment type="cofactor">
    <cofactor evidence="6">
        <name>thiamine diphosphate</name>
        <dbReference type="ChEBI" id="CHEBI:58937"/>
    </cofactor>
    <text evidence="6">Binds 1 thiamine pyrophosphate per subunit.</text>
</comment>
<evidence type="ECO:0000259" key="8">
    <source>
        <dbReference type="Pfam" id="PF16582"/>
    </source>
</evidence>
<feature type="domain" description="Menaquinone biosynthesis protein MenD middle" evidence="8">
    <location>
        <begin position="210"/>
        <end position="332"/>
    </location>
</feature>
<reference evidence="10" key="1">
    <citation type="journal article" date="2019" name="Int. J. Syst. Evol. Microbiol.">
        <title>The Global Catalogue of Microorganisms (GCM) 10K type strain sequencing project: providing services to taxonomists for standard genome sequencing and annotation.</title>
        <authorList>
            <consortium name="The Broad Institute Genomics Platform"/>
            <consortium name="The Broad Institute Genome Sequencing Center for Infectious Disease"/>
            <person name="Wu L."/>
            <person name="Ma J."/>
        </authorList>
    </citation>
    <scope>NUCLEOTIDE SEQUENCE [LARGE SCALE GENOMIC DNA]</scope>
    <source>
        <strain evidence="10">CGMCC 4.7357</strain>
    </source>
</reference>
<comment type="pathway">
    <text evidence="6">Quinol/quinone metabolism; 1,4-dihydroxy-2-naphthoate biosynthesis; 1,4-dihydroxy-2-naphthoate from chorismate: step 2/7.</text>
</comment>
<dbReference type="EMBL" id="JBHSGO010000193">
    <property type="protein sequence ID" value="MFC4666341.1"/>
    <property type="molecule type" value="Genomic_DNA"/>
</dbReference>
<keyword evidence="1 6" id="KW-0808">Transferase</keyword>
<evidence type="ECO:0000256" key="4">
    <source>
        <dbReference type="ARBA" id="ARBA00023052"/>
    </source>
</evidence>
<sequence>MISTKENVRQLVALMKQHGIQNVVLCPGSRNVPITQTILGDDYFNAYSIVDERSAAFVALGMIDETGKPAAVCCSSGTALMNMGSAVCEAYYRALPLLIISADRPMHLLNRLEGQTIPQANIFQRTTNLSVDVDDRGKEGNLFANRLINQALIALTSPCSGPVHINIHFDNPIHDFVDESLAEVRKVNIVPVYPTAELYLPTQAAKDCHKVMVLVGQMPYDKDVCEAVKYLKERGCLVLAEPLSNLGAEILDVAHLDMILKAVDRSEWQSLAPDLLITFGGNIVSKRIKELLVRFAPKKHWHISHTFPVKDPDPYDSMTDLFDCKVTDFVESLSLHIDTLEIDKSYQLLWSYLENVLPEPKPLHKASSFAYMQKLLTALPEESNLVLGNSSIVRLSMLFDFPKDTHVFCNRGVSGIDGSLSTALGIALKSDRHTYVFIGDLSLLYDMNVMRQKLPSNMTIVLLNNHGGAIFHEIPALQKADKAVLDDFIASSHTISPKGWAEDNNIVYRRIYDSNELDECLAPSNLPNLIEIVMDIEEQADELNHFMRNIRLNLNN</sequence>
<comment type="catalytic activity">
    <reaction evidence="6">
        <text>isochorismate + 2-oxoglutarate + H(+) = 5-enolpyruvoyl-6-hydroxy-2-succinyl-cyclohex-3-ene-1-carboxylate + CO2</text>
        <dbReference type="Rhea" id="RHEA:25593"/>
        <dbReference type="ChEBI" id="CHEBI:15378"/>
        <dbReference type="ChEBI" id="CHEBI:16526"/>
        <dbReference type="ChEBI" id="CHEBI:16810"/>
        <dbReference type="ChEBI" id="CHEBI:29780"/>
        <dbReference type="ChEBI" id="CHEBI:58818"/>
        <dbReference type="EC" id="2.2.1.9"/>
    </reaction>
</comment>
<dbReference type="PIRSF" id="PIRSF004983">
    <property type="entry name" value="MenD"/>
    <property type="match status" value="1"/>
</dbReference>
<dbReference type="RefSeq" id="WP_380079315.1">
    <property type="nucleotide sequence ID" value="NZ_JBHSGO010000193.1"/>
</dbReference>
<dbReference type="CDD" id="cd07037">
    <property type="entry name" value="TPP_PYR_MenD"/>
    <property type="match status" value="1"/>
</dbReference>
<dbReference type="Proteomes" id="UP001596020">
    <property type="component" value="Unassembled WGS sequence"/>
</dbReference>
<evidence type="ECO:0000256" key="6">
    <source>
        <dbReference type="HAMAP-Rule" id="MF_01659"/>
    </source>
</evidence>
<comment type="cofactor">
    <cofactor evidence="6">
        <name>Mg(2+)</name>
        <dbReference type="ChEBI" id="CHEBI:18420"/>
    </cofactor>
    <cofactor evidence="6">
        <name>Mn(2+)</name>
        <dbReference type="ChEBI" id="CHEBI:29035"/>
    </cofactor>
</comment>